<name>A0A2H3BFP4_9AGAR</name>
<dbReference type="EMBL" id="KZ293449">
    <property type="protein sequence ID" value="PBK64858.1"/>
    <property type="molecule type" value="Genomic_DNA"/>
</dbReference>
<accession>A0A2H3BFP4</accession>
<evidence type="ECO:0000313" key="2">
    <source>
        <dbReference type="Proteomes" id="UP000218334"/>
    </source>
</evidence>
<dbReference type="Proteomes" id="UP000218334">
    <property type="component" value="Unassembled WGS sequence"/>
</dbReference>
<sequence length="408" mass="45741">MNGNPNPPALAYLFSQTTKTERLGLLCLEQLPAACDPNGGLLICYLPSSSILARPQSRWQCLVGSSVERQLTLEGSRIRPDSRYLALELQPFSGAYRSLSPFRRVVFSGTMKVDAPRRKIGGVLGTWFFKVAPLLLPSVDASAAPQVWFSECTLKPTFSLCSTSTECIQFITHLNFETDVGACGAHREMNLHRSRPVRRRVDGTTHMVGPAWDFWVYPPSITMFIMDNIKKHESLTSLYVKGSDDYNVENINQCGMNATGNATMAYAMAHQLGSSGIKTPFSYSSTIDRPEAFLIEDTEPKLFVRQGFSMPRFLDFALPTVNVNDPWTCFKQTLAWRKGGAEFGIFKVEMVMSMTMMAVEMEGRAWFNWESVLLLVVQFIMVIRFLEAAGKLDVGIAFQQFQREPAGW</sequence>
<keyword evidence="2" id="KW-1185">Reference proteome</keyword>
<organism evidence="1 2">
    <name type="scientific">Armillaria solidipes</name>
    <dbReference type="NCBI Taxonomy" id="1076256"/>
    <lineage>
        <taxon>Eukaryota</taxon>
        <taxon>Fungi</taxon>
        <taxon>Dikarya</taxon>
        <taxon>Basidiomycota</taxon>
        <taxon>Agaricomycotina</taxon>
        <taxon>Agaricomycetes</taxon>
        <taxon>Agaricomycetidae</taxon>
        <taxon>Agaricales</taxon>
        <taxon>Marasmiineae</taxon>
        <taxon>Physalacriaceae</taxon>
        <taxon>Armillaria</taxon>
    </lineage>
</organism>
<proteinExistence type="predicted"/>
<dbReference type="AlphaFoldDB" id="A0A2H3BFP4"/>
<reference evidence="2" key="1">
    <citation type="journal article" date="2017" name="Nat. Ecol. Evol.">
        <title>Genome expansion and lineage-specific genetic innovations in the forest pathogenic fungi Armillaria.</title>
        <authorList>
            <person name="Sipos G."/>
            <person name="Prasanna A.N."/>
            <person name="Walter M.C."/>
            <person name="O'Connor E."/>
            <person name="Balint B."/>
            <person name="Krizsan K."/>
            <person name="Kiss B."/>
            <person name="Hess J."/>
            <person name="Varga T."/>
            <person name="Slot J."/>
            <person name="Riley R."/>
            <person name="Boka B."/>
            <person name="Rigling D."/>
            <person name="Barry K."/>
            <person name="Lee J."/>
            <person name="Mihaltcheva S."/>
            <person name="LaButti K."/>
            <person name="Lipzen A."/>
            <person name="Waldron R."/>
            <person name="Moloney N.M."/>
            <person name="Sperisen C."/>
            <person name="Kredics L."/>
            <person name="Vagvoelgyi C."/>
            <person name="Patrignani A."/>
            <person name="Fitzpatrick D."/>
            <person name="Nagy I."/>
            <person name="Doyle S."/>
            <person name="Anderson J.B."/>
            <person name="Grigoriev I.V."/>
            <person name="Gueldener U."/>
            <person name="Muensterkoetter M."/>
            <person name="Nagy L.G."/>
        </authorList>
    </citation>
    <scope>NUCLEOTIDE SEQUENCE [LARGE SCALE GENOMIC DNA]</scope>
    <source>
        <strain evidence="2">28-4</strain>
    </source>
</reference>
<protein>
    <submittedName>
        <fullName evidence="1">Uncharacterized protein</fullName>
    </submittedName>
</protein>
<gene>
    <name evidence="1" type="ORF">ARMSODRAFT_978813</name>
</gene>
<evidence type="ECO:0000313" key="1">
    <source>
        <dbReference type="EMBL" id="PBK64858.1"/>
    </source>
</evidence>